<reference evidence="4 5" key="1">
    <citation type="submission" date="2017-07" db="EMBL/GenBank/DDBJ databases">
        <title>Leptospira spp. isolated from tropical soils.</title>
        <authorList>
            <person name="Thibeaux R."/>
            <person name="Iraola G."/>
            <person name="Ferres I."/>
            <person name="Bierque E."/>
            <person name="Girault D."/>
            <person name="Soupe-Gilbert M.-E."/>
            <person name="Picardeau M."/>
            <person name="Goarant C."/>
        </authorList>
    </citation>
    <scope>NUCLEOTIDE SEQUENCE [LARGE SCALE GENOMIC DNA]</scope>
    <source>
        <strain evidence="3 5">FH1-B-B1</strain>
        <strain evidence="2 4">FH1-B-C1</strain>
    </source>
</reference>
<accession>A0A2M9ZLX1</accession>
<evidence type="ECO:0000313" key="2">
    <source>
        <dbReference type="EMBL" id="PJZ69168.1"/>
    </source>
</evidence>
<dbReference type="Proteomes" id="UP000231990">
    <property type="component" value="Unassembled WGS sequence"/>
</dbReference>
<dbReference type="EMBL" id="NPDZ01000006">
    <property type="protein sequence ID" value="PJZ73088.1"/>
    <property type="molecule type" value="Genomic_DNA"/>
</dbReference>
<comment type="caution">
    <text evidence="3">The sequence shown here is derived from an EMBL/GenBank/DDBJ whole genome shotgun (WGS) entry which is preliminary data.</text>
</comment>
<dbReference type="OrthoDB" id="9803476at2"/>
<organism evidence="3 5">
    <name type="scientific">Leptospira perolatii</name>
    <dbReference type="NCBI Taxonomy" id="2023191"/>
    <lineage>
        <taxon>Bacteria</taxon>
        <taxon>Pseudomonadati</taxon>
        <taxon>Spirochaetota</taxon>
        <taxon>Spirochaetia</taxon>
        <taxon>Leptospirales</taxon>
        <taxon>Leptospiraceae</taxon>
        <taxon>Leptospira</taxon>
    </lineage>
</organism>
<feature type="transmembrane region" description="Helical" evidence="1">
    <location>
        <begin position="6"/>
        <end position="25"/>
    </location>
</feature>
<dbReference type="Pfam" id="PF10604">
    <property type="entry name" value="Polyketide_cyc2"/>
    <property type="match status" value="1"/>
</dbReference>
<protein>
    <submittedName>
        <fullName evidence="3">Polyketide cyclase/dehydrase and lipid transport</fullName>
    </submittedName>
</protein>
<dbReference type="Proteomes" id="UP000231962">
    <property type="component" value="Unassembled WGS sequence"/>
</dbReference>
<dbReference type="CDD" id="cd07812">
    <property type="entry name" value="SRPBCC"/>
    <property type="match status" value="1"/>
</dbReference>
<keyword evidence="4" id="KW-1185">Reference proteome</keyword>
<evidence type="ECO:0000256" key="1">
    <source>
        <dbReference type="SAM" id="Phobius"/>
    </source>
</evidence>
<evidence type="ECO:0000313" key="3">
    <source>
        <dbReference type="EMBL" id="PJZ73088.1"/>
    </source>
</evidence>
<dbReference type="InterPro" id="IPR023393">
    <property type="entry name" value="START-like_dom_sf"/>
</dbReference>
<dbReference type="EMBL" id="NPDY01000012">
    <property type="protein sequence ID" value="PJZ69168.1"/>
    <property type="molecule type" value="Genomic_DNA"/>
</dbReference>
<sequence length="165" mass="19263">MFWLLVTSITFLGAMLVMLVIGMVLPESHEAEAEKEVEASIEQVYAELRNPEEYPRWKSGVRSVLKESDTVWLEKDSHGNHVRYMIAEESRPNRIVIRILTEGLPYQGEWEYELQKLGPRKTRIRLKEKGRVKNPIFRFLSKFFFGHSATIHHNLKELAGRLEPS</sequence>
<dbReference type="RefSeq" id="WP_100714456.1">
    <property type="nucleotide sequence ID" value="NZ_NPDY01000012.1"/>
</dbReference>
<keyword evidence="1" id="KW-0812">Transmembrane</keyword>
<proteinExistence type="predicted"/>
<keyword evidence="1" id="KW-1133">Transmembrane helix</keyword>
<dbReference type="NCBIfam" id="NF047583">
    <property type="entry name" value="LIC10604_fam"/>
    <property type="match status" value="1"/>
</dbReference>
<dbReference type="AlphaFoldDB" id="A0A2M9ZLX1"/>
<evidence type="ECO:0000313" key="4">
    <source>
        <dbReference type="Proteomes" id="UP000231962"/>
    </source>
</evidence>
<name>A0A2M9ZLX1_9LEPT</name>
<dbReference type="InterPro" id="IPR019587">
    <property type="entry name" value="Polyketide_cyclase/dehydratase"/>
</dbReference>
<dbReference type="Gene3D" id="3.30.530.20">
    <property type="match status" value="1"/>
</dbReference>
<gene>
    <name evidence="2" type="ORF">CH360_12890</name>
    <name evidence="3" type="ORF">CH373_11375</name>
</gene>
<dbReference type="SUPFAM" id="SSF55961">
    <property type="entry name" value="Bet v1-like"/>
    <property type="match status" value="1"/>
</dbReference>
<keyword evidence="1" id="KW-0472">Membrane</keyword>
<evidence type="ECO:0000313" key="5">
    <source>
        <dbReference type="Proteomes" id="UP000231990"/>
    </source>
</evidence>